<reference evidence="4" key="1">
    <citation type="submission" date="2017-08" db="EMBL/GenBank/DDBJ databases">
        <authorList>
            <person name="Varghese N."/>
            <person name="Submissions S."/>
        </authorList>
    </citation>
    <scope>NUCLEOTIDE SEQUENCE [LARGE SCALE GENOMIC DNA]</scope>
    <source>
        <strain evidence="4">KCTC 23107</strain>
    </source>
</reference>
<dbReference type="Gene3D" id="3.40.50.2300">
    <property type="match status" value="1"/>
</dbReference>
<gene>
    <name evidence="3" type="ORF">SAMN05877838_2344</name>
</gene>
<feature type="modified residue" description="4-aspartylphosphate" evidence="1">
    <location>
        <position position="55"/>
    </location>
</feature>
<keyword evidence="1" id="KW-0597">Phosphoprotein</keyword>
<dbReference type="GO" id="GO:0000160">
    <property type="term" value="P:phosphorelay signal transduction system"/>
    <property type="evidence" value="ECO:0007669"/>
    <property type="project" value="InterPro"/>
</dbReference>
<protein>
    <submittedName>
        <fullName evidence="3">Response regulator receiver domain-containing protein</fullName>
    </submittedName>
</protein>
<dbReference type="Pfam" id="PF00072">
    <property type="entry name" value="Response_reg"/>
    <property type="match status" value="1"/>
</dbReference>
<evidence type="ECO:0000313" key="3">
    <source>
        <dbReference type="EMBL" id="SOE17445.1"/>
    </source>
</evidence>
<organism evidence="3 4">
    <name type="scientific">Hoeflea halophila</name>
    <dbReference type="NCBI Taxonomy" id="714899"/>
    <lineage>
        <taxon>Bacteria</taxon>
        <taxon>Pseudomonadati</taxon>
        <taxon>Pseudomonadota</taxon>
        <taxon>Alphaproteobacteria</taxon>
        <taxon>Hyphomicrobiales</taxon>
        <taxon>Rhizobiaceae</taxon>
        <taxon>Hoeflea</taxon>
    </lineage>
</organism>
<dbReference type="EMBL" id="OCPC01000003">
    <property type="protein sequence ID" value="SOE17445.1"/>
    <property type="molecule type" value="Genomic_DNA"/>
</dbReference>
<sequence>MQTILLVDDDPHQHELLSFYLDENFGPDCPFVSAYALDEALAELHIQSFDIILLDNRLRPHHSYTETIGAIGEVSGDSRIYLISAARECERLGDYRAHGIVDVIDKFELRQAISDGLIGRARHPSQ</sequence>
<dbReference type="SUPFAM" id="SSF52172">
    <property type="entry name" value="CheY-like"/>
    <property type="match status" value="1"/>
</dbReference>
<dbReference type="PROSITE" id="PS50110">
    <property type="entry name" value="RESPONSE_REGULATORY"/>
    <property type="match status" value="1"/>
</dbReference>
<evidence type="ECO:0000259" key="2">
    <source>
        <dbReference type="PROSITE" id="PS50110"/>
    </source>
</evidence>
<keyword evidence="4" id="KW-1185">Reference proteome</keyword>
<name>A0A286IBE9_9HYPH</name>
<dbReference type="InterPro" id="IPR001789">
    <property type="entry name" value="Sig_transdc_resp-reg_receiver"/>
</dbReference>
<feature type="domain" description="Response regulatory" evidence="2">
    <location>
        <begin position="3"/>
        <end position="121"/>
    </location>
</feature>
<evidence type="ECO:0000313" key="4">
    <source>
        <dbReference type="Proteomes" id="UP000219465"/>
    </source>
</evidence>
<dbReference type="AlphaFoldDB" id="A0A286IBE9"/>
<dbReference type="CDD" id="cd00156">
    <property type="entry name" value="REC"/>
    <property type="match status" value="1"/>
</dbReference>
<dbReference type="OrthoDB" id="8115873at2"/>
<proteinExistence type="predicted"/>
<evidence type="ECO:0000256" key="1">
    <source>
        <dbReference type="PROSITE-ProRule" id="PRU00169"/>
    </source>
</evidence>
<dbReference type="InterPro" id="IPR011006">
    <property type="entry name" value="CheY-like_superfamily"/>
</dbReference>
<accession>A0A286IBE9</accession>
<dbReference type="Proteomes" id="UP000219465">
    <property type="component" value="Unassembled WGS sequence"/>
</dbReference>